<dbReference type="Pfam" id="PF02518">
    <property type="entry name" value="HATPase_c"/>
    <property type="match status" value="1"/>
</dbReference>
<proteinExistence type="predicted"/>
<dbReference type="GO" id="GO:0005524">
    <property type="term" value="F:ATP binding"/>
    <property type="evidence" value="ECO:0007669"/>
    <property type="project" value="UniProtKB-KW"/>
</dbReference>
<dbReference type="InterPro" id="IPR033479">
    <property type="entry name" value="dCache_1"/>
</dbReference>
<dbReference type="EMBL" id="JAPDIA010000009">
    <property type="protein sequence ID" value="MDG0814322.1"/>
    <property type="molecule type" value="Genomic_DNA"/>
</dbReference>
<evidence type="ECO:0000256" key="1">
    <source>
        <dbReference type="ARBA" id="ARBA00004651"/>
    </source>
</evidence>
<dbReference type="PANTHER" id="PTHR34220:SF7">
    <property type="entry name" value="SENSOR HISTIDINE KINASE YPDA"/>
    <property type="match status" value="1"/>
</dbReference>
<evidence type="ECO:0000313" key="13">
    <source>
        <dbReference type="EMBL" id="MDG0814322.1"/>
    </source>
</evidence>
<evidence type="ECO:0000256" key="11">
    <source>
        <dbReference type="SAM" id="Phobius"/>
    </source>
</evidence>
<dbReference type="SUPFAM" id="SSF55874">
    <property type="entry name" value="ATPase domain of HSP90 chaperone/DNA topoisomerase II/histidine kinase"/>
    <property type="match status" value="1"/>
</dbReference>
<dbReference type="GO" id="GO:0005886">
    <property type="term" value="C:plasma membrane"/>
    <property type="evidence" value="ECO:0007669"/>
    <property type="project" value="UniProtKB-SubCell"/>
</dbReference>
<dbReference type="InterPro" id="IPR003594">
    <property type="entry name" value="HATPase_dom"/>
</dbReference>
<evidence type="ECO:0000256" key="5">
    <source>
        <dbReference type="ARBA" id="ARBA00022741"/>
    </source>
</evidence>
<name>A0A9X4L0H4_9BACL</name>
<dbReference type="RefSeq" id="WP_277539170.1">
    <property type="nucleotide sequence ID" value="NZ_JAPDIA010000009.1"/>
</dbReference>
<accession>A0A9X4L0H4</accession>
<dbReference type="Gene3D" id="6.10.340.10">
    <property type="match status" value="1"/>
</dbReference>
<feature type="domain" description="Histidine kinase" evidence="12">
    <location>
        <begin position="478"/>
        <end position="596"/>
    </location>
</feature>
<feature type="transmembrane region" description="Helical" evidence="11">
    <location>
        <begin position="296"/>
        <end position="315"/>
    </location>
</feature>
<dbReference type="Proteomes" id="UP001153404">
    <property type="component" value="Unassembled WGS sequence"/>
</dbReference>
<keyword evidence="10 11" id="KW-0472">Membrane</keyword>
<keyword evidence="2" id="KW-1003">Cell membrane</keyword>
<dbReference type="GO" id="GO:0000155">
    <property type="term" value="F:phosphorelay sensor kinase activity"/>
    <property type="evidence" value="ECO:0007669"/>
    <property type="project" value="InterPro"/>
</dbReference>
<reference evidence="13" key="1">
    <citation type="submission" date="2022-10" db="EMBL/GenBank/DDBJ databases">
        <title>Comparative genomic analysis of Cohnella hashimotonis sp. nov., isolated from the International Space Station.</title>
        <authorList>
            <person name="Simpson A."/>
            <person name="Venkateswaran K."/>
        </authorList>
    </citation>
    <scope>NUCLEOTIDE SEQUENCE</scope>
    <source>
        <strain evidence="13">DSM 28161</strain>
    </source>
</reference>
<keyword evidence="14" id="KW-1185">Reference proteome</keyword>
<dbReference type="Pfam" id="PF06580">
    <property type="entry name" value="His_kinase"/>
    <property type="match status" value="1"/>
</dbReference>
<dbReference type="InterPro" id="IPR050640">
    <property type="entry name" value="Bact_2-comp_sensor_kinase"/>
</dbReference>
<keyword evidence="5" id="KW-0547">Nucleotide-binding</keyword>
<organism evidence="13 14">
    <name type="scientific">Cohnella rhizosphaerae</name>
    <dbReference type="NCBI Taxonomy" id="1457232"/>
    <lineage>
        <taxon>Bacteria</taxon>
        <taxon>Bacillati</taxon>
        <taxon>Bacillota</taxon>
        <taxon>Bacilli</taxon>
        <taxon>Bacillales</taxon>
        <taxon>Paenibacillaceae</taxon>
        <taxon>Cohnella</taxon>
    </lineage>
</organism>
<keyword evidence="3" id="KW-0808">Transferase</keyword>
<dbReference type="Pfam" id="PF02743">
    <property type="entry name" value="dCache_1"/>
    <property type="match status" value="1"/>
</dbReference>
<protein>
    <submittedName>
        <fullName evidence="13">Sensor histidine kinase</fullName>
    </submittedName>
</protein>
<keyword evidence="6 13" id="KW-0418">Kinase</keyword>
<keyword evidence="8 11" id="KW-1133">Transmembrane helix</keyword>
<dbReference type="SMART" id="SM00387">
    <property type="entry name" value="HATPase_c"/>
    <property type="match status" value="1"/>
</dbReference>
<evidence type="ECO:0000256" key="9">
    <source>
        <dbReference type="ARBA" id="ARBA00023012"/>
    </source>
</evidence>
<evidence type="ECO:0000256" key="2">
    <source>
        <dbReference type="ARBA" id="ARBA00022475"/>
    </source>
</evidence>
<evidence type="ECO:0000259" key="12">
    <source>
        <dbReference type="PROSITE" id="PS50109"/>
    </source>
</evidence>
<comment type="subcellular location">
    <subcellularLocation>
        <location evidence="1">Cell membrane</location>
        <topology evidence="1">Multi-pass membrane protein</topology>
    </subcellularLocation>
</comment>
<keyword evidence="7" id="KW-0067">ATP-binding</keyword>
<dbReference type="PROSITE" id="PS50109">
    <property type="entry name" value="HIS_KIN"/>
    <property type="match status" value="1"/>
</dbReference>
<comment type="caution">
    <text evidence="13">The sequence shown here is derived from an EMBL/GenBank/DDBJ whole genome shotgun (WGS) entry which is preliminary data.</text>
</comment>
<dbReference type="AlphaFoldDB" id="A0A9X4L0H4"/>
<keyword evidence="4 11" id="KW-0812">Transmembrane</keyword>
<keyword evidence="9" id="KW-0902">Two-component regulatory system</keyword>
<dbReference type="InterPro" id="IPR036890">
    <property type="entry name" value="HATPase_C_sf"/>
</dbReference>
<dbReference type="Gene3D" id="3.30.565.10">
    <property type="entry name" value="Histidine kinase-like ATPase, C-terminal domain"/>
    <property type="match status" value="1"/>
</dbReference>
<gene>
    <name evidence="13" type="ORF">OMP40_37380</name>
</gene>
<evidence type="ECO:0000256" key="8">
    <source>
        <dbReference type="ARBA" id="ARBA00022989"/>
    </source>
</evidence>
<dbReference type="InterPro" id="IPR005467">
    <property type="entry name" value="His_kinase_dom"/>
</dbReference>
<dbReference type="Gene3D" id="3.30.450.20">
    <property type="entry name" value="PAS domain"/>
    <property type="match status" value="2"/>
</dbReference>
<dbReference type="InterPro" id="IPR010559">
    <property type="entry name" value="Sig_transdc_His_kin_internal"/>
</dbReference>
<evidence type="ECO:0000256" key="4">
    <source>
        <dbReference type="ARBA" id="ARBA00022692"/>
    </source>
</evidence>
<evidence type="ECO:0000256" key="10">
    <source>
        <dbReference type="ARBA" id="ARBA00023136"/>
    </source>
</evidence>
<evidence type="ECO:0000256" key="3">
    <source>
        <dbReference type="ARBA" id="ARBA00022679"/>
    </source>
</evidence>
<evidence type="ECO:0000313" key="14">
    <source>
        <dbReference type="Proteomes" id="UP001153404"/>
    </source>
</evidence>
<evidence type="ECO:0000256" key="7">
    <source>
        <dbReference type="ARBA" id="ARBA00022840"/>
    </source>
</evidence>
<sequence>MFYSLRSRLTLTFVVLLVVPFMILVAVVTQISNSVIGRSIEGSTSQTMDQYASLVTTLTTQAEDVANQVLSNEITQQWISARMDAQLSTERSLSLDAELRKYLSSIALNHSSISSITIFNKNGTAVGIRDQSFRDPSFLQTVWYRDFMRQGTRWVTAHLDPYQPAYLTEESVNSLLFNLVQLSSFRKLGVLKVNVLTSSIQDPLDKIAFGEQGGVYLVDRDGEPVLQQQIPADMSFFKRALPAIAADKRSGGKLTLEGQGGKHIVLYRKIKNADWLLVGEVPKYELFQKMSWVRHTMLWVGALLVVATTGAAFWLSSGIARPLSRLAGAMRSAERSGFKTTTVHGPPTALPVPANEVGYVTQVFSSMMGRLGELIETEFKANLRRQDAEYKALLMQINPHFLYNTLEAIGSLSAQERSDEVIDVTEWLGQMLRYSLRADSDLVALKEELRYIRHYVSIMSVRFGDRLHVSIEEEDGLGEQQIVKFILQPLVENAIKFGAESGGEAVVTVRAKRRGRRLEIEVADNGPGISLEMAEELARGIARSELADVLSAGGSSIGLRNVLARCGLYYGRAFDAELGRSAHGGASIKLLIPAKEE</sequence>
<dbReference type="PANTHER" id="PTHR34220">
    <property type="entry name" value="SENSOR HISTIDINE KINASE YPDA"/>
    <property type="match status" value="1"/>
</dbReference>
<evidence type="ECO:0000256" key="6">
    <source>
        <dbReference type="ARBA" id="ARBA00022777"/>
    </source>
</evidence>